<dbReference type="PANTHER" id="PTHR36978:SF4">
    <property type="entry name" value="P-LOOP CONTAINING NUCLEOSIDE TRIPHOSPHATE HYDROLASE PROTEIN"/>
    <property type="match status" value="1"/>
</dbReference>
<gene>
    <name evidence="2" type="ORF">C1SCF055_LOCUS7583</name>
</gene>
<evidence type="ECO:0000313" key="3">
    <source>
        <dbReference type="EMBL" id="CAL1133021.1"/>
    </source>
</evidence>
<name>A0A9P1BWW4_9DINO</name>
<dbReference type="Proteomes" id="UP001152797">
    <property type="component" value="Unassembled WGS sequence"/>
</dbReference>
<dbReference type="PANTHER" id="PTHR36978">
    <property type="entry name" value="P-LOOP CONTAINING NUCLEOTIDE TRIPHOSPHATE HYDROLASE"/>
    <property type="match status" value="1"/>
</dbReference>
<organism evidence="2">
    <name type="scientific">Cladocopium goreaui</name>
    <dbReference type="NCBI Taxonomy" id="2562237"/>
    <lineage>
        <taxon>Eukaryota</taxon>
        <taxon>Sar</taxon>
        <taxon>Alveolata</taxon>
        <taxon>Dinophyceae</taxon>
        <taxon>Suessiales</taxon>
        <taxon>Symbiodiniaceae</taxon>
        <taxon>Cladocopium</taxon>
    </lineage>
</organism>
<comment type="caution">
    <text evidence="2">The sequence shown here is derived from an EMBL/GenBank/DDBJ whole genome shotgun (WGS) entry which is preliminary data.</text>
</comment>
<sequence length="119" mass="14255">MRKNRCVLHCVGISLEMVPWMMLWRSLMVMMPPWIMYEEIMAAFPEAKFLLTISDAESWFENFFEIARVLRASHRNDTCLKNYYRHIQRVQDVIPPERLLVYNWSDGWSPLSFLGDLHS</sequence>
<reference evidence="3" key="2">
    <citation type="submission" date="2024-04" db="EMBL/GenBank/DDBJ databases">
        <authorList>
            <person name="Chen Y."/>
            <person name="Shah S."/>
            <person name="Dougan E. K."/>
            <person name="Thang M."/>
            <person name="Chan C."/>
        </authorList>
    </citation>
    <scope>NUCLEOTIDE SEQUENCE [LARGE SCALE GENOMIC DNA]</scope>
</reference>
<evidence type="ECO:0000256" key="1">
    <source>
        <dbReference type="SAM" id="Phobius"/>
    </source>
</evidence>
<accession>A0A9P1BWW4</accession>
<dbReference type="Gene3D" id="3.40.50.300">
    <property type="entry name" value="P-loop containing nucleotide triphosphate hydrolases"/>
    <property type="match status" value="1"/>
</dbReference>
<dbReference type="EMBL" id="CAMXCT010000502">
    <property type="protein sequence ID" value="CAI3979646.1"/>
    <property type="molecule type" value="Genomic_DNA"/>
</dbReference>
<dbReference type="SUPFAM" id="SSF52540">
    <property type="entry name" value="P-loop containing nucleoside triphosphate hydrolases"/>
    <property type="match status" value="1"/>
</dbReference>
<dbReference type="EMBL" id="CAMXCT030000502">
    <property type="protein sequence ID" value="CAL4766958.1"/>
    <property type="molecule type" value="Genomic_DNA"/>
</dbReference>
<evidence type="ECO:0000313" key="2">
    <source>
        <dbReference type="EMBL" id="CAI3979646.1"/>
    </source>
</evidence>
<keyword evidence="4" id="KW-1185">Reference proteome</keyword>
<dbReference type="EMBL" id="CAMXCT020000502">
    <property type="protein sequence ID" value="CAL1133021.1"/>
    <property type="molecule type" value="Genomic_DNA"/>
</dbReference>
<dbReference type="Pfam" id="PF17784">
    <property type="entry name" value="Sulfotransfer_4"/>
    <property type="match status" value="2"/>
</dbReference>
<dbReference type="AlphaFoldDB" id="A0A9P1BWW4"/>
<dbReference type="InterPro" id="IPR040632">
    <property type="entry name" value="Sulfotransfer_4"/>
</dbReference>
<keyword evidence="1" id="KW-0472">Membrane</keyword>
<proteinExistence type="predicted"/>
<dbReference type="InterPro" id="IPR027417">
    <property type="entry name" value="P-loop_NTPase"/>
</dbReference>
<keyword evidence="1" id="KW-1133">Transmembrane helix</keyword>
<feature type="transmembrane region" description="Helical" evidence="1">
    <location>
        <begin position="7"/>
        <end position="27"/>
    </location>
</feature>
<evidence type="ECO:0000313" key="4">
    <source>
        <dbReference type="Proteomes" id="UP001152797"/>
    </source>
</evidence>
<reference evidence="2" key="1">
    <citation type="submission" date="2022-10" db="EMBL/GenBank/DDBJ databases">
        <authorList>
            <person name="Chen Y."/>
            <person name="Dougan E. K."/>
            <person name="Chan C."/>
            <person name="Rhodes N."/>
            <person name="Thang M."/>
        </authorList>
    </citation>
    <scope>NUCLEOTIDE SEQUENCE</scope>
</reference>
<protein>
    <submittedName>
        <fullName evidence="2">Uncharacterized protein</fullName>
    </submittedName>
</protein>
<keyword evidence="1" id="KW-0812">Transmembrane</keyword>